<organism evidence="3 4">
    <name type="scientific">Microbotryum intermedium</name>
    <dbReference type="NCBI Taxonomy" id="269621"/>
    <lineage>
        <taxon>Eukaryota</taxon>
        <taxon>Fungi</taxon>
        <taxon>Dikarya</taxon>
        <taxon>Basidiomycota</taxon>
        <taxon>Pucciniomycotina</taxon>
        <taxon>Microbotryomycetes</taxon>
        <taxon>Microbotryales</taxon>
        <taxon>Microbotryaceae</taxon>
        <taxon>Microbotryum</taxon>
    </lineage>
</organism>
<keyword evidence="4" id="KW-1185">Reference proteome</keyword>
<evidence type="ECO:0000313" key="3">
    <source>
        <dbReference type="EMBL" id="SCV67947.1"/>
    </source>
</evidence>
<dbReference type="Proteomes" id="UP000198372">
    <property type="component" value="Unassembled WGS sequence"/>
</dbReference>
<feature type="compositionally biased region" description="Low complexity" evidence="1">
    <location>
        <begin position="323"/>
        <end position="337"/>
    </location>
</feature>
<evidence type="ECO:0000256" key="1">
    <source>
        <dbReference type="SAM" id="MobiDB-lite"/>
    </source>
</evidence>
<evidence type="ECO:0000256" key="2">
    <source>
        <dbReference type="SAM" id="SignalP"/>
    </source>
</evidence>
<feature type="compositionally biased region" description="Low complexity" evidence="1">
    <location>
        <begin position="298"/>
        <end position="308"/>
    </location>
</feature>
<dbReference type="AlphaFoldDB" id="A0A238F4H4"/>
<reference evidence="4" key="1">
    <citation type="submission" date="2016-09" db="EMBL/GenBank/DDBJ databases">
        <authorList>
            <person name="Jeantristanb JTB J.-T."/>
            <person name="Ricardo R."/>
        </authorList>
    </citation>
    <scope>NUCLEOTIDE SEQUENCE [LARGE SCALE GENOMIC DNA]</scope>
</reference>
<keyword evidence="2" id="KW-0732">Signal</keyword>
<feature type="region of interest" description="Disordered" evidence="1">
    <location>
        <begin position="296"/>
        <end position="337"/>
    </location>
</feature>
<dbReference type="EMBL" id="FMSP01000003">
    <property type="protein sequence ID" value="SCV67947.1"/>
    <property type="molecule type" value="Genomic_DNA"/>
</dbReference>
<dbReference type="OrthoDB" id="2502001at2759"/>
<protein>
    <submittedName>
        <fullName evidence="3">BQ2448_68 protein</fullName>
    </submittedName>
</protein>
<sequence>MRIMKLALLAALSLSPSLIDAKGPIGLVLDGFELVGNTSRGAIKGILTGVFKMNATAVDSVLTNQKKGLPDHPFALDLTDDNFDTVFSTGTYTPYSRDLPQDTVWVVHVHGPDPVSRKLGEAFDQVALVNSSQAGGELPSNMRFARLDYNEETFLTTLWWIWKPPVVVIFTLNSTTHQIDYRFFSSRMLIPHAVPLSNLLNNRTTWETVPTWDGFLSPHGLLYVLGLSSDSMVQSSLLTYSERFRAKCRGPVLPHVARGWTYYHHTVRRIPNFILLMLSGFIMNFVVGWFHQQPPATPGAAATPVAAAGEKRGAKKDDDKAVKASATKASSATKRKP</sequence>
<feature type="compositionally biased region" description="Basic and acidic residues" evidence="1">
    <location>
        <begin position="309"/>
        <end position="322"/>
    </location>
</feature>
<feature type="signal peptide" evidence="2">
    <location>
        <begin position="1"/>
        <end position="21"/>
    </location>
</feature>
<proteinExistence type="predicted"/>
<gene>
    <name evidence="3" type="ORF">BQ2448_68</name>
</gene>
<accession>A0A238F4H4</accession>
<evidence type="ECO:0000313" key="4">
    <source>
        <dbReference type="Proteomes" id="UP000198372"/>
    </source>
</evidence>
<feature type="chain" id="PRO_5013144810" evidence="2">
    <location>
        <begin position="22"/>
        <end position="337"/>
    </location>
</feature>
<name>A0A238F4H4_9BASI</name>